<organism evidence="3 4">
    <name type="scientific">Blomia tropicalis</name>
    <name type="common">Mite</name>
    <dbReference type="NCBI Taxonomy" id="40697"/>
    <lineage>
        <taxon>Eukaryota</taxon>
        <taxon>Metazoa</taxon>
        <taxon>Ecdysozoa</taxon>
        <taxon>Arthropoda</taxon>
        <taxon>Chelicerata</taxon>
        <taxon>Arachnida</taxon>
        <taxon>Acari</taxon>
        <taxon>Acariformes</taxon>
        <taxon>Sarcoptiformes</taxon>
        <taxon>Astigmata</taxon>
        <taxon>Glycyphagoidea</taxon>
        <taxon>Echimyopodidae</taxon>
        <taxon>Blomia</taxon>
    </lineage>
</organism>
<dbReference type="EMBL" id="JAPWDV010000004">
    <property type="protein sequence ID" value="KAJ6215622.1"/>
    <property type="molecule type" value="Genomic_DNA"/>
</dbReference>
<keyword evidence="1" id="KW-0175">Coiled coil</keyword>
<comment type="caution">
    <text evidence="3">The sequence shown here is derived from an EMBL/GenBank/DDBJ whole genome shotgun (WGS) entry which is preliminary data.</text>
</comment>
<dbReference type="GO" id="GO:0098887">
    <property type="term" value="P:neurotransmitter receptor transport, endosome to postsynaptic membrane"/>
    <property type="evidence" value="ECO:0007669"/>
    <property type="project" value="TreeGrafter"/>
</dbReference>
<dbReference type="GO" id="GO:0099158">
    <property type="term" value="P:regulation of recycling endosome localization within postsynapse"/>
    <property type="evidence" value="ECO:0007669"/>
    <property type="project" value="TreeGrafter"/>
</dbReference>
<evidence type="ECO:0000256" key="1">
    <source>
        <dbReference type="SAM" id="Coils"/>
    </source>
</evidence>
<evidence type="ECO:0000256" key="2">
    <source>
        <dbReference type="SAM" id="MobiDB-lite"/>
    </source>
</evidence>
<evidence type="ECO:0000313" key="4">
    <source>
        <dbReference type="Proteomes" id="UP001142055"/>
    </source>
</evidence>
<dbReference type="PANTHER" id="PTHR18978:SF1">
    <property type="entry name" value="GRIP1-ASSOCIATED PROTEIN 1"/>
    <property type="match status" value="1"/>
</dbReference>
<dbReference type="GO" id="GO:1905244">
    <property type="term" value="P:regulation of modification of synaptic structure"/>
    <property type="evidence" value="ECO:0007669"/>
    <property type="project" value="TreeGrafter"/>
</dbReference>
<sequence>MIEYVWNNVNNFQRIWLIDGGKSIITKHVRFSSCKHFAEGKCSSRPLSYGVVHHNNNNNSSSKRKKKQLLELKVANYNLDSALLKSSEECKILRNENQKLRAIGQQQQQQLQHKPIQSFIESLSVHESDFIQTSQMLKHEIMMLQSQLSESIEKNQSLIESNQILSSTNESLQSKICELSMRKEIVKHDQLIQTDPIAEDVECSPDLIKARAEIDILRMQINDSINEHKISEKRGLKLIKELKKQLNTERNRVDKLQNLLRTGGQYQSDEKLNIEPLNQEDNSSGSWCHMGIGGSRTGSDSATNKSFPSDLNDLELIN</sequence>
<dbReference type="InterPro" id="IPR026204">
    <property type="entry name" value="GRIPAP1"/>
</dbReference>
<accession>A0A9Q0M0D1</accession>
<reference evidence="3" key="1">
    <citation type="submission" date="2022-12" db="EMBL/GenBank/DDBJ databases">
        <title>Genome assemblies of Blomia tropicalis.</title>
        <authorList>
            <person name="Cui Y."/>
        </authorList>
    </citation>
    <scope>NUCLEOTIDE SEQUENCE</scope>
    <source>
        <tissue evidence="3">Adult mites</tissue>
    </source>
</reference>
<feature type="coiled-coil region" evidence="1">
    <location>
        <begin position="207"/>
        <end position="259"/>
    </location>
</feature>
<name>A0A9Q0M0D1_BLOTA</name>
<dbReference type="GO" id="GO:0098998">
    <property type="term" value="C:extrinsic component of postsynaptic early endosome membrane"/>
    <property type="evidence" value="ECO:0007669"/>
    <property type="project" value="TreeGrafter"/>
</dbReference>
<evidence type="ECO:0000313" key="3">
    <source>
        <dbReference type="EMBL" id="KAJ6215622.1"/>
    </source>
</evidence>
<dbReference type="PANTHER" id="PTHR18978">
    <property type="entry name" value="GRIP-1 ASSOCIATED PROTEIN 1"/>
    <property type="match status" value="1"/>
</dbReference>
<dbReference type="GO" id="GO:0098978">
    <property type="term" value="C:glutamatergic synapse"/>
    <property type="evidence" value="ECO:0007669"/>
    <property type="project" value="TreeGrafter"/>
</dbReference>
<dbReference type="GO" id="GO:0098837">
    <property type="term" value="C:postsynaptic recycling endosome"/>
    <property type="evidence" value="ECO:0007669"/>
    <property type="project" value="TreeGrafter"/>
</dbReference>
<protein>
    <submittedName>
        <fullName evidence="3">Uncharacterized protein</fullName>
    </submittedName>
</protein>
<dbReference type="AlphaFoldDB" id="A0A9Q0M0D1"/>
<keyword evidence="4" id="KW-1185">Reference proteome</keyword>
<feature type="region of interest" description="Disordered" evidence="2">
    <location>
        <begin position="291"/>
        <end position="318"/>
    </location>
</feature>
<dbReference type="Proteomes" id="UP001142055">
    <property type="component" value="Chromosome 4"/>
</dbReference>
<dbReference type="GO" id="GO:0099152">
    <property type="term" value="P:regulation of neurotransmitter receptor transport, endosome to postsynaptic membrane"/>
    <property type="evidence" value="ECO:0007669"/>
    <property type="project" value="TreeGrafter"/>
</dbReference>
<feature type="compositionally biased region" description="Polar residues" evidence="2">
    <location>
        <begin position="297"/>
        <end position="309"/>
    </location>
</feature>
<proteinExistence type="predicted"/>
<gene>
    <name evidence="3" type="ORF">RDWZM_010122</name>
</gene>